<proteinExistence type="predicted"/>
<comment type="caution">
    <text evidence="1">The sequence shown here is derived from an EMBL/GenBank/DDBJ whole genome shotgun (WGS) entry which is preliminary data.</text>
</comment>
<name>A0A2S6MUH2_9HYPH</name>
<sequence length="136" mass="14900">MTGAPTVQRAGPLRVTTAKEAVRAFRRETGWRDEDGAVPLSFPVVWMKSPEIGEPIRAAAQEIGLPVHEAQNFDYFEPLQLDKAYDLMLELRREMDPPRLIATAEIHAVDGSIVGSVVSTLRLIDPAAIPVSEAPV</sequence>
<reference evidence="1 2" key="1">
    <citation type="journal article" date="2018" name="Arch. Microbiol.">
        <title>New insights into the metabolic potential of the phototrophic purple bacterium Rhodopila globiformis DSM 161(T) from its draft genome sequence and evidence for a vanadium-dependent nitrogenase.</title>
        <authorList>
            <person name="Imhoff J.F."/>
            <person name="Rahn T."/>
            <person name="Kunzel S."/>
            <person name="Neulinger S.C."/>
        </authorList>
    </citation>
    <scope>NUCLEOTIDE SEQUENCE [LARGE SCALE GENOMIC DNA]</scope>
    <source>
        <strain evidence="1 2">DSM 16996</strain>
    </source>
</reference>
<dbReference type="OrthoDB" id="8452401at2"/>
<accession>A0A2S6MUH2</accession>
<evidence type="ECO:0000313" key="2">
    <source>
        <dbReference type="Proteomes" id="UP000239089"/>
    </source>
</evidence>
<gene>
    <name evidence="1" type="ORF">CCR94_23600</name>
</gene>
<dbReference type="Proteomes" id="UP000239089">
    <property type="component" value="Unassembled WGS sequence"/>
</dbReference>
<dbReference type="RefSeq" id="WP_104510730.1">
    <property type="nucleotide sequence ID" value="NZ_JACIGC010000002.1"/>
</dbReference>
<dbReference type="EMBL" id="NHSJ01000138">
    <property type="protein sequence ID" value="PPQ26013.1"/>
    <property type="molecule type" value="Genomic_DNA"/>
</dbReference>
<evidence type="ECO:0000313" key="1">
    <source>
        <dbReference type="EMBL" id="PPQ26013.1"/>
    </source>
</evidence>
<keyword evidence="2" id="KW-1185">Reference proteome</keyword>
<dbReference type="AlphaFoldDB" id="A0A2S6MUH2"/>
<evidence type="ECO:0008006" key="3">
    <source>
        <dbReference type="Google" id="ProtNLM"/>
    </source>
</evidence>
<protein>
    <recommendedName>
        <fullName evidence="3">MaoC-like domain-containing protein</fullName>
    </recommendedName>
</protein>
<organism evidence="1 2">
    <name type="scientific">Rhodoblastus sphagnicola</name>
    <dbReference type="NCBI Taxonomy" id="333368"/>
    <lineage>
        <taxon>Bacteria</taxon>
        <taxon>Pseudomonadati</taxon>
        <taxon>Pseudomonadota</taxon>
        <taxon>Alphaproteobacteria</taxon>
        <taxon>Hyphomicrobiales</taxon>
        <taxon>Rhodoblastaceae</taxon>
        <taxon>Rhodoblastus</taxon>
    </lineage>
</organism>